<dbReference type="InterPro" id="IPR007263">
    <property type="entry name" value="DCC1-like"/>
</dbReference>
<reference evidence="1 2" key="1">
    <citation type="submission" date="2020-01" db="EMBL/GenBank/DDBJ databases">
        <title>Insect and environment-associated Actinomycetes.</title>
        <authorList>
            <person name="Currrie C."/>
            <person name="Chevrette M."/>
            <person name="Carlson C."/>
            <person name="Stubbendieck R."/>
            <person name="Wendt-Pienkowski E."/>
        </authorList>
    </citation>
    <scope>NUCLEOTIDE SEQUENCE [LARGE SCALE GENOMIC DNA]</scope>
    <source>
        <strain evidence="1 2">SID14172</strain>
    </source>
</reference>
<dbReference type="GO" id="GO:0015035">
    <property type="term" value="F:protein-disulfide reductase activity"/>
    <property type="evidence" value="ECO:0007669"/>
    <property type="project" value="InterPro"/>
</dbReference>
<dbReference type="EMBL" id="JAAGMB010000001">
    <property type="protein sequence ID" value="NEB14947.1"/>
    <property type="molecule type" value="Genomic_DNA"/>
</dbReference>
<proteinExistence type="predicted"/>
<sequence length="129" mass="14009">MRPVPTLLFDGDCGFCTTAVRWIERNVSPRCESVAWQRADLRGIGVTRQRAQREALWVTPAGTVYGGADAVSKLLLSAGGGWSLLGALLMVEPVRRVAHGVYRLVADNRSRLPGTTDACFRSEAGARHT</sequence>
<dbReference type="Pfam" id="PF04134">
    <property type="entry name" value="DCC1-like"/>
    <property type="match status" value="1"/>
</dbReference>
<dbReference type="AlphaFoldDB" id="A0A6N9UB37"/>
<accession>A0A6N9UB37</accession>
<protein>
    <submittedName>
        <fullName evidence="1">DUF393 domain-containing protein</fullName>
    </submittedName>
</protein>
<comment type="caution">
    <text evidence="1">The sequence shown here is derived from an EMBL/GenBank/DDBJ whole genome shotgun (WGS) entry which is preliminary data.</text>
</comment>
<organism evidence="1 2">
    <name type="scientific">Streptomyces coelicoflavus</name>
    <dbReference type="NCBI Taxonomy" id="285562"/>
    <lineage>
        <taxon>Bacteria</taxon>
        <taxon>Bacillati</taxon>
        <taxon>Actinomycetota</taxon>
        <taxon>Actinomycetes</taxon>
        <taxon>Kitasatosporales</taxon>
        <taxon>Streptomycetaceae</taxon>
        <taxon>Streptomyces</taxon>
    </lineage>
</organism>
<gene>
    <name evidence="1" type="ORF">G3I46_00135</name>
</gene>
<name>A0A6N9UB37_9ACTN</name>
<dbReference type="Proteomes" id="UP000469545">
    <property type="component" value="Unassembled WGS sequence"/>
</dbReference>
<keyword evidence="2" id="KW-1185">Reference proteome</keyword>
<evidence type="ECO:0000313" key="2">
    <source>
        <dbReference type="Proteomes" id="UP000469545"/>
    </source>
</evidence>
<evidence type="ECO:0000313" key="1">
    <source>
        <dbReference type="EMBL" id="NEB14947.1"/>
    </source>
</evidence>